<accession>A0A1E5UQP0</accession>
<feature type="non-terminal residue" evidence="1">
    <location>
        <position position="1"/>
    </location>
</feature>
<evidence type="ECO:0000313" key="2">
    <source>
        <dbReference type="Proteomes" id="UP000095767"/>
    </source>
</evidence>
<organism evidence="1 2">
    <name type="scientific">Dichanthelium oligosanthes</name>
    <dbReference type="NCBI Taxonomy" id="888268"/>
    <lineage>
        <taxon>Eukaryota</taxon>
        <taxon>Viridiplantae</taxon>
        <taxon>Streptophyta</taxon>
        <taxon>Embryophyta</taxon>
        <taxon>Tracheophyta</taxon>
        <taxon>Spermatophyta</taxon>
        <taxon>Magnoliopsida</taxon>
        <taxon>Liliopsida</taxon>
        <taxon>Poales</taxon>
        <taxon>Poaceae</taxon>
        <taxon>PACMAD clade</taxon>
        <taxon>Panicoideae</taxon>
        <taxon>Panicodae</taxon>
        <taxon>Paniceae</taxon>
        <taxon>Dichantheliinae</taxon>
        <taxon>Dichanthelium</taxon>
    </lineage>
</organism>
<proteinExistence type="predicted"/>
<evidence type="ECO:0000313" key="1">
    <source>
        <dbReference type="EMBL" id="OEL15128.1"/>
    </source>
</evidence>
<name>A0A1E5UQP0_9POAL</name>
<keyword evidence="2" id="KW-1185">Reference proteome</keyword>
<protein>
    <submittedName>
        <fullName evidence="1">Uncharacterized protein</fullName>
    </submittedName>
</protein>
<dbReference type="OrthoDB" id="684069at2759"/>
<reference evidence="1 2" key="1">
    <citation type="submission" date="2016-09" db="EMBL/GenBank/DDBJ databases">
        <title>The draft genome of Dichanthelium oligosanthes: A C3 panicoid grass species.</title>
        <authorList>
            <person name="Studer A.J."/>
            <person name="Schnable J.C."/>
            <person name="Brutnell T.P."/>
        </authorList>
    </citation>
    <scope>NUCLEOTIDE SEQUENCE [LARGE SCALE GENOMIC DNA]</scope>
    <source>
        <strain evidence="2">cv. Kellogg 1175</strain>
        <tissue evidence="1">Leaf</tissue>
    </source>
</reference>
<comment type="caution">
    <text evidence="1">The sequence shown here is derived from an EMBL/GenBank/DDBJ whole genome shotgun (WGS) entry which is preliminary data.</text>
</comment>
<sequence>LQLRRRLNRQQRKGVDSMCMLLAWNIWKERTTTVFRQKEATTSQVLAAITEEGKL</sequence>
<dbReference type="AlphaFoldDB" id="A0A1E5UQP0"/>
<dbReference type="EMBL" id="LWDX02067836">
    <property type="protein sequence ID" value="OEL15128.1"/>
    <property type="molecule type" value="Genomic_DNA"/>
</dbReference>
<dbReference type="Proteomes" id="UP000095767">
    <property type="component" value="Unassembled WGS sequence"/>
</dbReference>
<gene>
    <name evidence="1" type="ORF">BAE44_0023853</name>
</gene>